<gene>
    <name evidence="2" type="ORF">ABZV61_01770</name>
</gene>
<feature type="compositionally biased region" description="Polar residues" evidence="1">
    <location>
        <begin position="1"/>
        <end position="13"/>
    </location>
</feature>
<evidence type="ECO:0000256" key="1">
    <source>
        <dbReference type="SAM" id="MobiDB-lite"/>
    </source>
</evidence>
<evidence type="ECO:0000313" key="2">
    <source>
        <dbReference type="EMBL" id="MET8431528.1"/>
    </source>
</evidence>
<dbReference type="EMBL" id="JBEXIP010000001">
    <property type="protein sequence ID" value="MET8431528.1"/>
    <property type="molecule type" value="Genomic_DNA"/>
</dbReference>
<name>A0ABV2U116_9ACTN</name>
<protein>
    <recommendedName>
        <fullName evidence="4">Lipoprotein</fullName>
    </recommendedName>
</protein>
<dbReference type="Proteomes" id="UP001550044">
    <property type="component" value="Unassembled WGS sequence"/>
</dbReference>
<sequence length="215" mass="22651">MATGVSACTSSDGNTREKPRPEGSATAAGTGEGNVPVTESRPRPCRGGTYTWFNTQRRWVLNGVTEPQHFTGAEGAEFTVPMRRLRTDMASVRTEGTGGTSQDDDAVLLALGVHLGLAEKGDETSGLAEPGEYAPVDKAGGEYSGAAGHLVEFSSVQLIETDFRRSCGRGEQRQQTVGHVVNWTSSGGGDIACETPLPEQASAAAREAVRLSCHR</sequence>
<proteinExistence type="predicted"/>
<feature type="region of interest" description="Disordered" evidence="1">
    <location>
        <begin position="1"/>
        <end position="49"/>
    </location>
</feature>
<dbReference type="RefSeq" id="WP_356708261.1">
    <property type="nucleotide sequence ID" value="NZ_JBEXIP010000001.1"/>
</dbReference>
<evidence type="ECO:0000313" key="3">
    <source>
        <dbReference type="Proteomes" id="UP001550044"/>
    </source>
</evidence>
<evidence type="ECO:0008006" key="4">
    <source>
        <dbReference type="Google" id="ProtNLM"/>
    </source>
</evidence>
<comment type="caution">
    <text evidence="2">The sequence shown here is derived from an EMBL/GenBank/DDBJ whole genome shotgun (WGS) entry which is preliminary data.</text>
</comment>
<accession>A0ABV2U116</accession>
<organism evidence="2 3">
    <name type="scientific">Streptomyces sp. 900116325</name>
    <dbReference type="NCBI Taxonomy" id="3154295"/>
    <lineage>
        <taxon>Bacteria</taxon>
        <taxon>Bacillati</taxon>
        <taxon>Actinomycetota</taxon>
        <taxon>Actinomycetes</taxon>
        <taxon>Kitasatosporales</taxon>
        <taxon>Streptomycetaceae</taxon>
        <taxon>Streptomyces</taxon>
    </lineage>
</organism>
<keyword evidence="3" id="KW-1185">Reference proteome</keyword>
<reference evidence="2 3" key="1">
    <citation type="submission" date="2024-06" db="EMBL/GenBank/DDBJ databases">
        <title>The Natural Products Discovery Center: Release of the First 8490 Sequenced Strains for Exploring Actinobacteria Biosynthetic Diversity.</title>
        <authorList>
            <person name="Kalkreuter E."/>
            <person name="Kautsar S.A."/>
            <person name="Yang D."/>
            <person name="Bader C.D."/>
            <person name="Teijaro C.N."/>
            <person name="Fluegel L."/>
            <person name="Davis C.M."/>
            <person name="Simpson J.R."/>
            <person name="Lauterbach L."/>
            <person name="Steele A.D."/>
            <person name="Gui C."/>
            <person name="Meng S."/>
            <person name="Li G."/>
            <person name="Viehrig K."/>
            <person name="Ye F."/>
            <person name="Su P."/>
            <person name="Kiefer A.F."/>
            <person name="Nichols A."/>
            <person name="Cepeda A.J."/>
            <person name="Yan W."/>
            <person name="Fan B."/>
            <person name="Jiang Y."/>
            <person name="Adhikari A."/>
            <person name="Zheng C.-J."/>
            <person name="Schuster L."/>
            <person name="Cowan T.M."/>
            <person name="Smanski M.J."/>
            <person name="Chevrette M.G."/>
            <person name="De Carvalho L.P.S."/>
            <person name="Shen B."/>
        </authorList>
    </citation>
    <scope>NUCLEOTIDE SEQUENCE [LARGE SCALE GENOMIC DNA]</scope>
    <source>
        <strain evidence="2 3">NPDC005137</strain>
    </source>
</reference>